<gene>
    <name evidence="2" type="ORF">IQ227_02015</name>
</gene>
<dbReference type="Proteomes" id="UP000606776">
    <property type="component" value="Unassembled WGS sequence"/>
</dbReference>
<keyword evidence="3" id="KW-1185">Reference proteome</keyword>
<organism evidence="2 3">
    <name type="scientific">Sphaerospermopsis aphanizomenoides LEGE 00250</name>
    <dbReference type="NCBI Taxonomy" id="2777972"/>
    <lineage>
        <taxon>Bacteria</taxon>
        <taxon>Bacillati</taxon>
        <taxon>Cyanobacteriota</taxon>
        <taxon>Cyanophyceae</taxon>
        <taxon>Nostocales</taxon>
        <taxon>Aphanizomenonaceae</taxon>
        <taxon>Sphaerospermopsis</taxon>
        <taxon>Sphaerospermopsis aphanizomenoides</taxon>
    </lineage>
</organism>
<accession>A0ABR9V8M5</accession>
<dbReference type="EMBL" id="JADEWB010000005">
    <property type="protein sequence ID" value="MBE9234846.1"/>
    <property type="molecule type" value="Genomic_DNA"/>
</dbReference>
<feature type="region of interest" description="Disordered" evidence="1">
    <location>
        <begin position="1"/>
        <end position="29"/>
    </location>
</feature>
<name>A0ABR9V8M5_9CYAN</name>
<sequence>MITQSPVTSHQSPVTSHQSPVTSHQSPVTSHQSPVTFLISQHTTVNIFLVLHLIHNWYQLNIVLVL</sequence>
<comment type="caution">
    <text evidence="2">The sequence shown here is derived from an EMBL/GenBank/DDBJ whole genome shotgun (WGS) entry which is preliminary data.</text>
</comment>
<protein>
    <submittedName>
        <fullName evidence="2">Uncharacterized protein</fullName>
    </submittedName>
</protein>
<proteinExistence type="predicted"/>
<evidence type="ECO:0000313" key="3">
    <source>
        <dbReference type="Proteomes" id="UP000606776"/>
    </source>
</evidence>
<evidence type="ECO:0000313" key="2">
    <source>
        <dbReference type="EMBL" id="MBE9234846.1"/>
    </source>
</evidence>
<reference evidence="2 3" key="1">
    <citation type="submission" date="2020-10" db="EMBL/GenBank/DDBJ databases">
        <authorList>
            <person name="Castelo-Branco R."/>
            <person name="Eusebio N."/>
            <person name="Adriana R."/>
            <person name="Vieira A."/>
            <person name="Brugerolle De Fraissinette N."/>
            <person name="Rezende De Castro R."/>
            <person name="Schneider M.P."/>
            <person name="Vasconcelos V."/>
            <person name="Leao P.N."/>
        </authorList>
    </citation>
    <scope>NUCLEOTIDE SEQUENCE [LARGE SCALE GENOMIC DNA]</scope>
    <source>
        <strain evidence="2 3">LEGE 00250</strain>
    </source>
</reference>
<evidence type="ECO:0000256" key="1">
    <source>
        <dbReference type="SAM" id="MobiDB-lite"/>
    </source>
</evidence>